<dbReference type="Proteomes" id="UP000676336">
    <property type="component" value="Unassembled WGS sequence"/>
</dbReference>
<dbReference type="GO" id="GO:0008270">
    <property type="term" value="F:zinc ion binding"/>
    <property type="evidence" value="ECO:0007669"/>
    <property type="project" value="InterPro"/>
</dbReference>
<comment type="caution">
    <text evidence="3">The sequence shown here is derived from an EMBL/GenBank/DDBJ whole genome shotgun (WGS) entry which is preliminary data.</text>
</comment>
<gene>
    <name evidence="3" type="ORF">SMN809_LOCUS41991</name>
</gene>
<protein>
    <recommendedName>
        <fullName evidence="2">PET domain-containing protein</fullName>
    </recommendedName>
</protein>
<name>A0A8S2ZZ67_9BILA</name>
<evidence type="ECO:0000259" key="2">
    <source>
        <dbReference type="PROSITE" id="PS51303"/>
    </source>
</evidence>
<reference evidence="3" key="1">
    <citation type="submission" date="2021-02" db="EMBL/GenBank/DDBJ databases">
        <authorList>
            <person name="Nowell W R."/>
        </authorList>
    </citation>
    <scope>NUCLEOTIDE SEQUENCE</scope>
</reference>
<evidence type="ECO:0000313" key="3">
    <source>
        <dbReference type="EMBL" id="CAF4673529.1"/>
    </source>
</evidence>
<sequence>QPLPPPTQQQPQQHSRSSNSDDDSGCALEEYAWCPPGLKAEQACRS</sequence>
<feature type="non-terminal residue" evidence="3">
    <location>
        <position position="1"/>
    </location>
</feature>
<dbReference type="AlphaFoldDB" id="A0A8S2ZZ67"/>
<evidence type="ECO:0000313" key="4">
    <source>
        <dbReference type="Proteomes" id="UP000676336"/>
    </source>
</evidence>
<organism evidence="3 4">
    <name type="scientific">Rotaria magnacalcarata</name>
    <dbReference type="NCBI Taxonomy" id="392030"/>
    <lineage>
        <taxon>Eukaryota</taxon>
        <taxon>Metazoa</taxon>
        <taxon>Spiralia</taxon>
        <taxon>Gnathifera</taxon>
        <taxon>Rotifera</taxon>
        <taxon>Eurotatoria</taxon>
        <taxon>Bdelloidea</taxon>
        <taxon>Philodinida</taxon>
        <taxon>Philodinidae</taxon>
        <taxon>Rotaria</taxon>
    </lineage>
</organism>
<feature type="domain" description="PET" evidence="2">
    <location>
        <begin position="12"/>
        <end position="46"/>
    </location>
</feature>
<dbReference type="InterPro" id="IPR010442">
    <property type="entry name" value="PET_domain"/>
</dbReference>
<dbReference type="EMBL" id="CAJOBI010120036">
    <property type="protein sequence ID" value="CAF4673529.1"/>
    <property type="molecule type" value="Genomic_DNA"/>
</dbReference>
<dbReference type="PROSITE" id="PS51303">
    <property type="entry name" value="PET"/>
    <property type="match status" value="1"/>
</dbReference>
<feature type="region of interest" description="Disordered" evidence="1">
    <location>
        <begin position="1"/>
        <end position="26"/>
    </location>
</feature>
<proteinExistence type="predicted"/>
<accession>A0A8S2ZZ67</accession>
<evidence type="ECO:0000256" key="1">
    <source>
        <dbReference type="SAM" id="MobiDB-lite"/>
    </source>
</evidence>